<dbReference type="RefSeq" id="WP_267736971.1">
    <property type="nucleotide sequence ID" value="NZ_CP113089.1"/>
</dbReference>
<evidence type="ECO:0000256" key="1">
    <source>
        <dbReference type="ARBA" id="ARBA00022729"/>
    </source>
</evidence>
<dbReference type="EMBL" id="CP113089">
    <property type="protein sequence ID" value="WAB80972.1"/>
    <property type="molecule type" value="Genomic_DNA"/>
</dbReference>
<dbReference type="Proteomes" id="UP001164706">
    <property type="component" value="Chromosome"/>
</dbReference>
<dbReference type="Gene3D" id="3.40.190.10">
    <property type="entry name" value="Periplasmic binding protein-like II"/>
    <property type="match status" value="2"/>
</dbReference>
<dbReference type="CDD" id="cd13590">
    <property type="entry name" value="PBP2_PotD_PotF_like"/>
    <property type="match status" value="1"/>
</dbReference>
<proteinExistence type="predicted"/>
<organism evidence="2 3">
    <name type="scientific">Microcella daejeonensis</name>
    <dbReference type="NCBI Taxonomy" id="2994971"/>
    <lineage>
        <taxon>Bacteria</taxon>
        <taxon>Bacillati</taxon>
        <taxon>Actinomycetota</taxon>
        <taxon>Actinomycetes</taxon>
        <taxon>Micrococcales</taxon>
        <taxon>Microbacteriaceae</taxon>
        <taxon>Microcella</taxon>
    </lineage>
</organism>
<dbReference type="KEGG" id="mdb:OVN18_10455"/>
<dbReference type="Pfam" id="PF13416">
    <property type="entry name" value="SBP_bac_8"/>
    <property type="match status" value="1"/>
</dbReference>
<dbReference type="InterPro" id="IPR006311">
    <property type="entry name" value="TAT_signal"/>
</dbReference>
<protein>
    <submittedName>
        <fullName evidence="2">Spermidine/putrescine ABC transporter substrate-binding protein</fullName>
    </submittedName>
</protein>
<dbReference type="PANTHER" id="PTHR30222:SF17">
    <property type="entry name" value="SPERMIDINE_PUTRESCINE-BINDING PERIPLASMIC PROTEIN"/>
    <property type="match status" value="1"/>
</dbReference>
<dbReference type="AlphaFoldDB" id="A0A9E8MKY5"/>
<evidence type="ECO:0000313" key="3">
    <source>
        <dbReference type="Proteomes" id="UP001164706"/>
    </source>
</evidence>
<sequence>MNRPLPEDPMIRSLIAQARRAQVSRRTMLAGTGAGATALALAACSTGPGEVTAAEDNSANDPTLNWSNWSFYIDEDEEGGYPTLERFQEETGITVNYNIDVDDNNSYFATVRDQLALGQDIGADTVCLTDWMVSRFIQLGYTQELNKDNIPNASNLVEALQNPAFDPGRVHSLPWQGGFAGIAWNTDQTDELRSVEDLWRPDLAGRVGVLSEMRDTIGLIMLQNGVDITGDFSSDEFMAALDVFREKVDSGQIRNVRGNAYTEDLVSEDTLAAICWSGDITLLNFEAGYEKWKFVIPEAGGTLWNDNFLVPIGSTRKANVEKLIDYYYQPEVAAEVAAWVNYVTPVEGAYEAAIAIDPELAENQLIFPNEETLSQVSVFRGLSAQEENEFQSAFQSVLLGS</sequence>
<dbReference type="SUPFAM" id="SSF53850">
    <property type="entry name" value="Periplasmic binding protein-like II"/>
    <property type="match status" value="1"/>
</dbReference>
<gene>
    <name evidence="2" type="ORF">OVN18_10455</name>
</gene>
<dbReference type="PROSITE" id="PS51318">
    <property type="entry name" value="TAT"/>
    <property type="match status" value="1"/>
</dbReference>
<reference evidence="2" key="1">
    <citation type="submission" date="2022-11" db="EMBL/GenBank/DDBJ databases">
        <title>Description of Microcella daejonensis nov. sp, isolated from riverside soil.</title>
        <authorList>
            <person name="Molina K.M."/>
            <person name="Kim S.B."/>
        </authorList>
    </citation>
    <scope>NUCLEOTIDE SEQUENCE</scope>
    <source>
        <strain evidence="2">MMS21-STM12</strain>
    </source>
</reference>
<evidence type="ECO:0000313" key="2">
    <source>
        <dbReference type="EMBL" id="WAB80972.1"/>
    </source>
</evidence>
<dbReference type="PANTHER" id="PTHR30222">
    <property type="entry name" value="SPERMIDINE/PUTRESCINE-BINDING PERIPLASMIC PROTEIN"/>
    <property type="match status" value="1"/>
</dbReference>
<keyword evidence="3" id="KW-1185">Reference proteome</keyword>
<name>A0A9E8MKY5_9MICO</name>
<keyword evidence="1" id="KW-0732">Signal</keyword>
<accession>A0A9E8MKY5</accession>
<dbReference type="InterPro" id="IPR006059">
    <property type="entry name" value="SBP"/>
</dbReference>